<sequence length="107" mass="11279">MTGELAGALTQRVTLLRANQARDPLGAVAGWTATGESWAAVTPAGRGAANAADAAEALPVWRVTMRPRPLSPGDRLHWRGRTLELVAVEEDPAAGDRMVVIAAERRG</sequence>
<dbReference type="EMBL" id="JAATJE010000001">
    <property type="protein sequence ID" value="NJC32821.1"/>
    <property type="molecule type" value="Genomic_DNA"/>
</dbReference>
<proteinExistence type="predicted"/>
<evidence type="ECO:0000313" key="2">
    <source>
        <dbReference type="Proteomes" id="UP000734218"/>
    </source>
</evidence>
<dbReference type="Gene3D" id="2.40.10.270">
    <property type="entry name" value="Bacteriophage SPP1 head-tail adaptor protein"/>
    <property type="match status" value="1"/>
</dbReference>
<reference evidence="1 2" key="1">
    <citation type="submission" date="2020-03" db="EMBL/GenBank/DDBJ databases">
        <title>Genomic Encyclopedia of Type Strains, Phase IV (KMG-IV): sequencing the most valuable type-strain genomes for metagenomic binning, comparative biology and taxonomic classification.</title>
        <authorList>
            <person name="Goeker M."/>
        </authorList>
    </citation>
    <scope>NUCLEOTIDE SEQUENCE [LARGE SCALE GENOMIC DNA]</scope>
    <source>
        <strain evidence="1 2">DSM 27651</strain>
    </source>
</reference>
<dbReference type="RefSeq" id="WP_167952289.1">
    <property type="nucleotide sequence ID" value="NZ_JAATJE010000001.1"/>
</dbReference>
<dbReference type="InterPro" id="IPR008767">
    <property type="entry name" value="Phage_SPP1_head-tail_adaptor"/>
</dbReference>
<dbReference type="Proteomes" id="UP000734218">
    <property type="component" value="Unassembled WGS sequence"/>
</dbReference>
<organism evidence="1 2">
    <name type="scientific">Sphingomonas jejuensis</name>
    <dbReference type="NCBI Taxonomy" id="904715"/>
    <lineage>
        <taxon>Bacteria</taxon>
        <taxon>Pseudomonadati</taxon>
        <taxon>Pseudomonadota</taxon>
        <taxon>Alphaproteobacteria</taxon>
        <taxon>Sphingomonadales</taxon>
        <taxon>Sphingomonadaceae</taxon>
        <taxon>Sphingomonas</taxon>
    </lineage>
</organism>
<protein>
    <submittedName>
        <fullName evidence="1">Head-tail adaptor</fullName>
    </submittedName>
</protein>
<name>A0ABX0XJ37_9SPHN</name>
<dbReference type="InterPro" id="IPR038666">
    <property type="entry name" value="SSP1_head-tail_sf"/>
</dbReference>
<keyword evidence="2" id="KW-1185">Reference proteome</keyword>
<comment type="caution">
    <text evidence="1">The sequence shown here is derived from an EMBL/GenBank/DDBJ whole genome shotgun (WGS) entry which is preliminary data.</text>
</comment>
<gene>
    <name evidence="1" type="ORF">GGR88_000295</name>
</gene>
<accession>A0ABX0XJ37</accession>
<dbReference type="Pfam" id="PF05521">
    <property type="entry name" value="Phage_HCP"/>
    <property type="match status" value="1"/>
</dbReference>
<evidence type="ECO:0000313" key="1">
    <source>
        <dbReference type="EMBL" id="NJC32821.1"/>
    </source>
</evidence>